<evidence type="ECO:0000256" key="6">
    <source>
        <dbReference type="SAM" id="Phobius"/>
    </source>
</evidence>
<feature type="transmembrane region" description="Helical" evidence="6">
    <location>
        <begin position="41"/>
        <end position="63"/>
    </location>
</feature>
<proteinExistence type="predicted"/>
<dbReference type="InterPro" id="IPR051907">
    <property type="entry name" value="DoxX-like_oxidoreductase"/>
</dbReference>
<gene>
    <name evidence="7" type="ORF">MW046_00555</name>
</gene>
<evidence type="ECO:0000256" key="3">
    <source>
        <dbReference type="ARBA" id="ARBA00022692"/>
    </source>
</evidence>
<evidence type="ECO:0000313" key="7">
    <source>
        <dbReference type="EMBL" id="UPM42961.1"/>
    </source>
</evidence>
<name>A0A8U0A1B0_9EURY</name>
<feature type="transmembrane region" description="Helical" evidence="6">
    <location>
        <begin position="69"/>
        <end position="94"/>
    </location>
</feature>
<evidence type="ECO:0000313" key="8">
    <source>
        <dbReference type="Proteomes" id="UP000831768"/>
    </source>
</evidence>
<feature type="transmembrane region" description="Helical" evidence="6">
    <location>
        <begin position="12"/>
        <end position="29"/>
    </location>
</feature>
<sequence length="143" mass="14818">MSSTNRWGPFLIRTGLGVVMIIHGVGKLMGVGPAAMSISDFAATIGGLGFPAATALAWLVALIEFGGGVLLVAGLFVRHAAIGIAINMLVATVLVHLPQGFSGYEYTLVLFVMALSLVATGPGQFSLTHALFDGELYWPTVDG</sequence>
<dbReference type="Proteomes" id="UP000831768">
    <property type="component" value="Chromosome"/>
</dbReference>
<dbReference type="AlphaFoldDB" id="A0A8U0A1B0"/>
<evidence type="ECO:0000256" key="1">
    <source>
        <dbReference type="ARBA" id="ARBA00004651"/>
    </source>
</evidence>
<dbReference type="PANTHER" id="PTHR33452">
    <property type="entry name" value="OXIDOREDUCTASE CATD-RELATED"/>
    <property type="match status" value="1"/>
</dbReference>
<accession>A0A8U0A1B0</accession>
<dbReference type="PANTHER" id="PTHR33452:SF1">
    <property type="entry name" value="INNER MEMBRANE PROTEIN YPHA-RELATED"/>
    <property type="match status" value="1"/>
</dbReference>
<dbReference type="GeneID" id="71926492"/>
<evidence type="ECO:0000256" key="2">
    <source>
        <dbReference type="ARBA" id="ARBA00022475"/>
    </source>
</evidence>
<keyword evidence="2" id="KW-1003">Cell membrane</keyword>
<feature type="transmembrane region" description="Helical" evidence="6">
    <location>
        <begin position="106"/>
        <end position="127"/>
    </location>
</feature>
<comment type="subcellular location">
    <subcellularLocation>
        <location evidence="1">Cell membrane</location>
        <topology evidence="1">Multi-pass membrane protein</topology>
    </subcellularLocation>
</comment>
<dbReference type="RefSeq" id="WP_247993631.1">
    <property type="nucleotide sequence ID" value="NZ_CP096019.1"/>
</dbReference>
<evidence type="ECO:0000256" key="5">
    <source>
        <dbReference type="ARBA" id="ARBA00023136"/>
    </source>
</evidence>
<keyword evidence="3 6" id="KW-0812">Transmembrane</keyword>
<organism evidence="7 8">
    <name type="scientific">Halocatena salina</name>
    <dbReference type="NCBI Taxonomy" id="2934340"/>
    <lineage>
        <taxon>Archaea</taxon>
        <taxon>Methanobacteriati</taxon>
        <taxon>Methanobacteriota</taxon>
        <taxon>Stenosarchaea group</taxon>
        <taxon>Halobacteria</taxon>
        <taxon>Halobacteriales</taxon>
        <taxon>Natronomonadaceae</taxon>
        <taxon>Halocatena</taxon>
    </lineage>
</organism>
<reference evidence="7" key="1">
    <citation type="submission" date="2022-04" db="EMBL/GenBank/DDBJ databases">
        <title>Halocatena sp. nov., isolated from a salt lake.</title>
        <authorList>
            <person name="Cui H.-L."/>
        </authorList>
    </citation>
    <scope>NUCLEOTIDE SEQUENCE</scope>
    <source>
        <strain evidence="7">AD-1</strain>
    </source>
</reference>
<keyword evidence="8" id="KW-1185">Reference proteome</keyword>
<protein>
    <submittedName>
        <fullName evidence="7">DoxX family protein</fullName>
    </submittedName>
</protein>
<evidence type="ECO:0000256" key="4">
    <source>
        <dbReference type="ARBA" id="ARBA00022989"/>
    </source>
</evidence>
<dbReference type="Pfam" id="PF07681">
    <property type="entry name" value="DoxX"/>
    <property type="match status" value="1"/>
</dbReference>
<keyword evidence="5 6" id="KW-0472">Membrane</keyword>
<dbReference type="GO" id="GO:0005886">
    <property type="term" value="C:plasma membrane"/>
    <property type="evidence" value="ECO:0007669"/>
    <property type="project" value="UniProtKB-SubCell"/>
</dbReference>
<dbReference type="InterPro" id="IPR032808">
    <property type="entry name" value="DoxX"/>
</dbReference>
<dbReference type="EMBL" id="CP096019">
    <property type="protein sequence ID" value="UPM42961.1"/>
    <property type="molecule type" value="Genomic_DNA"/>
</dbReference>
<keyword evidence="4 6" id="KW-1133">Transmembrane helix</keyword>
<dbReference type="KEGG" id="haad:MW046_00555"/>